<reference evidence="1" key="1">
    <citation type="submission" date="2012-04" db="EMBL/GenBank/DDBJ databases">
        <authorList>
            <person name="Borisov I.G."/>
            <person name="Ivanikova N.V."/>
            <person name="Pinevich A.V."/>
        </authorList>
    </citation>
    <scope>NUCLEOTIDE SEQUENCE</scope>
    <source>
        <strain evidence="1">CALU 1027</strain>
    </source>
</reference>
<dbReference type="Proteomes" id="UP000034681">
    <property type="component" value="Unassembled WGS sequence"/>
</dbReference>
<dbReference type="EMBL" id="AJTX02000004">
    <property type="protein sequence ID" value="KKI99969.1"/>
    <property type="molecule type" value="Genomic_DNA"/>
</dbReference>
<evidence type="ECO:0000313" key="1">
    <source>
        <dbReference type="EMBL" id="KKI99969.1"/>
    </source>
</evidence>
<gene>
    <name evidence="1" type="ORF">PROH_09285</name>
</gene>
<evidence type="ECO:0000313" key="2">
    <source>
        <dbReference type="Proteomes" id="UP000034681"/>
    </source>
</evidence>
<comment type="caution">
    <text evidence="1">The sequence shown here is derived from an EMBL/GenBank/DDBJ whole genome shotgun (WGS) entry which is preliminary data.</text>
</comment>
<protein>
    <submittedName>
        <fullName evidence="1">Uncharacterized protein</fullName>
    </submittedName>
</protein>
<organism evidence="1 2">
    <name type="scientific">Prochlorothrix hollandica PCC 9006 = CALU 1027</name>
    <dbReference type="NCBI Taxonomy" id="317619"/>
    <lineage>
        <taxon>Bacteria</taxon>
        <taxon>Bacillati</taxon>
        <taxon>Cyanobacteriota</taxon>
        <taxon>Cyanophyceae</taxon>
        <taxon>Prochlorotrichales</taxon>
        <taxon>Prochlorotrichaceae</taxon>
        <taxon>Prochlorothrix</taxon>
    </lineage>
</organism>
<accession>A0A0M2PV13</accession>
<keyword evidence="2" id="KW-1185">Reference proteome</keyword>
<proteinExistence type="predicted"/>
<dbReference type="AlphaFoldDB" id="A0A0M2PV13"/>
<name>A0A0M2PV13_PROHO</name>
<sequence>MGTIAFPGGFLERQHRRGLPHLAWGTMPWATALMGLAIVPATLISPATLIPTIRAILITTGILIPMIRAILITTGILIPTIRAILITMGILIPTIRAILITMGILSTPIAPAMALAIPITTTNPGSKLLGRGAIAPLPATPAPP</sequence>